<dbReference type="SUPFAM" id="SSF46894">
    <property type="entry name" value="C-terminal effector domain of the bipartite response regulators"/>
    <property type="match status" value="1"/>
</dbReference>
<evidence type="ECO:0000313" key="3">
    <source>
        <dbReference type="Proteomes" id="UP000287300"/>
    </source>
</evidence>
<dbReference type="GO" id="GO:0006355">
    <property type="term" value="P:regulation of DNA-templated transcription"/>
    <property type="evidence" value="ECO:0007669"/>
    <property type="project" value="InterPro"/>
</dbReference>
<dbReference type="Pfam" id="PF00196">
    <property type="entry name" value="GerE"/>
    <property type="match status" value="1"/>
</dbReference>
<proteinExistence type="predicted"/>
<dbReference type="RefSeq" id="WP_124295026.1">
    <property type="nucleotide sequence ID" value="NZ_BDES01000004.1"/>
</dbReference>
<dbReference type="InterPro" id="IPR036388">
    <property type="entry name" value="WH-like_DNA-bd_sf"/>
</dbReference>
<dbReference type="Proteomes" id="UP000287300">
    <property type="component" value="Unassembled WGS sequence"/>
</dbReference>
<dbReference type="AlphaFoldDB" id="A0A401WQP4"/>
<dbReference type="InterPro" id="IPR016032">
    <property type="entry name" value="Sig_transdc_resp-reg_C-effctor"/>
</dbReference>
<gene>
    <name evidence="2" type="primary">luxR</name>
    <name evidence="2" type="ORF">NBRC3188_0349</name>
</gene>
<reference evidence="2 3" key="1">
    <citation type="submission" date="2016-06" db="EMBL/GenBank/DDBJ databases">
        <title>Acetobacter pasteurianus NBRC 3188 whole genome sequencing project.</title>
        <authorList>
            <person name="Matsutani M."/>
            <person name="Shiwa Y."/>
            <person name="Okamoto-Kainuma A."/>
            <person name="Ishikawa M."/>
            <person name="Koizumi Y."/>
            <person name="Yoshikawa H."/>
            <person name="Yakushi T."/>
            <person name="Matsushita K."/>
        </authorList>
    </citation>
    <scope>NUCLEOTIDE SEQUENCE [LARGE SCALE GENOMIC DNA]</scope>
    <source>
        <strain evidence="2 3">NBRC 3188</strain>
    </source>
</reference>
<dbReference type="EMBL" id="BDES01000004">
    <property type="protein sequence ID" value="GCD51652.1"/>
    <property type="molecule type" value="Genomic_DNA"/>
</dbReference>
<dbReference type="Gene3D" id="1.10.10.10">
    <property type="entry name" value="Winged helix-like DNA-binding domain superfamily/Winged helix DNA-binding domain"/>
    <property type="match status" value="1"/>
</dbReference>
<organism evidence="2 3">
    <name type="scientific">Acetobacter pasteurianus NBRC 3188</name>
    <dbReference type="NCBI Taxonomy" id="1226663"/>
    <lineage>
        <taxon>Bacteria</taxon>
        <taxon>Pseudomonadati</taxon>
        <taxon>Pseudomonadota</taxon>
        <taxon>Alphaproteobacteria</taxon>
        <taxon>Acetobacterales</taxon>
        <taxon>Acetobacteraceae</taxon>
        <taxon>Acetobacter</taxon>
    </lineage>
</organism>
<protein>
    <submittedName>
        <fullName evidence="2">LuxR family transcriptional regulator</fullName>
    </submittedName>
</protein>
<dbReference type="GO" id="GO:0003677">
    <property type="term" value="F:DNA binding"/>
    <property type="evidence" value="ECO:0007669"/>
    <property type="project" value="InterPro"/>
</dbReference>
<evidence type="ECO:0000259" key="1">
    <source>
        <dbReference type="SMART" id="SM00421"/>
    </source>
</evidence>
<sequence length="361" mass="41219">MLSDIIRNIYATIDNRSLWKNSLANIAKYCNGSDEGGAALVPLDPDCVQWRYGSSKTDDSDLLYYSQWQGKSPLRSYKPQSMPGDFFYIDDSFLSDEKLDHSPFYQEYLKNFGVRRLQNCLFENFQGKKFLLSVQKPVNAPTDTVLASKKKLLMLVPHIIQAINIGDNFYSNKNAKDCFQCLIDNMPYAIAIFDKQNNVLFANQKMLDMEQYGIFILNNRIKNKYEESKIKIEKLLQSSTKDTFATFSTKSEKNFIAKIGFFNNTHENDQDTSSTFSKFLIIHDCNINKSTEKVLKNFFLSPAQSKISCMIANGLPVKDIAKSLNITEGTARQTIKEAFTRLDINSQVKLASFIKDINCLP</sequence>
<name>A0A401WQP4_ACEPA</name>
<dbReference type="InterPro" id="IPR000792">
    <property type="entry name" value="Tscrpt_reg_LuxR_C"/>
</dbReference>
<accession>A0A401WQP4</accession>
<dbReference type="SMART" id="SM00421">
    <property type="entry name" value="HTH_LUXR"/>
    <property type="match status" value="1"/>
</dbReference>
<dbReference type="Pfam" id="PF13188">
    <property type="entry name" value="PAS_8"/>
    <property type="match status" value="1"/>
</dbReference>
<comment type="caution">
    <text evidence="2">The sequence shown here is derived from an EMBL/GenBank/DDBJ whole genome shotgun (WGS) entry which is preliminary data.</text>
</comment>
<feature type="domain" description="HTH luxR-type" evidence="1">
    <location>
        <begin position="297"/>
        <end position="354"/>
    </location>
</feature>
<dbReference type="InterPro" id="IPR000014">
    <property type="entry name" value="PAS"/>
</dbReference>
<evidence type="ECO:0000313" key="2">
    <source>
        <dbReference type="EMBL" id="GCD51652.1"/>
    </source>
</evidence>